<evidence type="ECO:0008006" key="4">
    <source>
        <dbReference type="Google" id="ProtNLM"/>
    </source>
</evidence>
<dbReference type="SUPFAM" id="SSF160574">
    <property type="entry name" value="BT0923-like"/>
    <property type="match status" value="1"/>
</dbReference>
<reference evidence="3" key="1">
    <citation type="submission" date="2016-10" db="EMBL/GenBank/DDBJ databases">
        <authorList>
            <person name="Varghese N."/>
            <person name="Submissions S."/>
        </authorList>
    </citation>
    <scope>NUCLEOTIDE SEQUENCE [LARGE SCALE GENOMIC DNA]</scope>
    <source>
        <strain evidence="3">DSM 22376</strain>
    </source>
</reference>
<evidence type="ECO:0000313" key="3">
    <source>
        <dbReference type="Proteomes" id="UP000198951"/>
    </source>
</evidence>
<protein>
    <recommendedName>
        <fullName evidence="4">Beta-lactamase-inhibitor-like, PepSY-like</fullName>
    </recommendedName>
</protein>
<dbReference type="RefSeq" id="WP_091084338.1">
    <property type="nucleotide sequence ID" value="NZ_FNRD01000001.1"/>
</dbReference>
<organism evidence="2 3">
    <name type="scientific">Flavobacterium gillisiae</name>
    <dbReference type="NCBI Taxonomy" id="150146"/>
    <lineage>
        <taxon>Bacteria</taxon>
        <taxon>Pseudomonadati</taxon>
        <taxon>Bacteroidota</taxon>
        <taxon>Flavobacteriia</taxon>
        <taxon>Flavobacteriales</taxon>
        <taxon>Flavobacteriaceae</taxon>
        <taxon>Flavobacterium</taxon>
    </lineage>
</organism>
<dbReference type="STRING" id="150146.SAMN05443667_101572"/>
<dbReference type="EMBL" id="FNRD01000001">
    <property type="protein sequence ID" value="SEA00185.1"/>
    <property type="molecule type" value="Genomic_DNA"/>
</dbReference>
<dbReference type="AlphaFoldDB" id="A0A1H3XL48"/>
<keyword evidence="1" id="KW-0732">Signal</keyword>
<gene>
    <name evidence="2" type="ORF">SAMN05443667_101572</name>
</gene>
<name>A0A1H3XL48_9FLAO</name>
<feature type="signal peptide" evidence="1">
    <location>
        <begin position="1"/>
        <end position="21"/>
    </location>
</feature>
<sequence>MKTFIITLLFLSLTISSYSQEKVQTVTKEGVMKVEDLPAVVIKSAGDDFSIYLPDRNADPKVRALEDNFIAYDLGKNFEGYETYLVFMEIKGGSLSATYDENGKLIRVVEEYKDIKLPAPVIYSVYKAYPGWEIVKDKYLYSQEDGDVLKKQYNLKIKNGKDSRKLTVHADGQILAER</sequence>
<evidence type="ECO:0000313" key="2">
    <source>
        <dbReference type="EMBL" id="SEA00185.1"/>
    </source>
</evidence>
<evidence type="ECO:0000256" key="1">
    <source>
        <dbReference type="SAM" id="SignalP"/>
    </source>
</evidence>
<dbReference type="OrthoDB" id="1428473at2"/>
<proteinExistence type="predicted"/>
<accession>A0A1H3XL48</accession>
<keyword evidence="3" id="KW-1185">Reference proteome</keyword>
<dbReference type="Gene3D" id="3.10.450.360">
    <property type="match status" value="1"/>
</dbReference>
<dbReference type="Proteomes" id="UP000198951">
    <property type="component" value="Unassembled WGS sequence"/>
</dbReference>
<feature type="chain" id="PRO_5011776754" description="Beta-lactamase-inhibitor-like, PepSY-like" evidence="1">
    <location>
        <begin position="22"/>
        <end position="178"/>
    </location>
</feature>